<keyword evidence="11" id="KW-1185">Reference proteome</keyword>
<dbReference type="Pfam" id="PF07690">
    <property type="entry name" value="MFS_1"/>
    <property type="match status" value="1"/>
</dbReference>
<dbReference type="EMBL" id="BAAAPF010000359">
    <property type="protein sequence ID" value="GAA1504281.1"/>
    <property type="molecule type" value="Genomic_DNA"/>
</dbReference>
<keyword evidence="6 8" id="KW-0472">Membrane</keyword>
<dbReference type="InterPro" id="IPR001958">
    <property type="entry name" value="Tet-R_TetA/multi-R_MdtG-like"/>
</dbReference>
<feature type="transmembrane region" description="Helical" evidence="8">
    <location>
        <begin position="333"/>
        <end position="352"/>
    </location>
</feature>
<keyword evidence="7" id="KW-0046">Antibiotic resistance</keyword>
<keyword evidence="3" id="KW-1003">Cell membrane</keyword>
<feature type="transmembrane region" description="Helical" evidence="8">
    <location>
        <begin position="229"/>
        <end position="248"/>
    </location>
</feature>
<dbReference type="InterPro" id="IPR011701">
    <property type="entry name" value="MFS"/>
</dbReference>
<keyword evidence="4 8" id="KW-0812">Transmembrane</keyword>
<feature type="transmembrane region" description="Helical" evidence="8">
    <location>
        <begin position="358"/>
        <end position="382"/>
    </location>
</feature>
<comment type="caution">
    <text evidence="10">The sequence shown here is derived from an EMBL/GenBank/DDBJ whole genome shotgun (WGS) entry which is preliminary data.</text>
</comment>
<evidence type="ECO:0000256" key="3">
    <source>
        <dbReference type="ARBA" id="ARBA00022475"/>
    </source>
</evidence>
<reference evidence="10 11" key="1">
    <citation type="journal article" date="2019" name="Int. J. Syst. Evol. Microbiol.">
        <title>The Global Catalogue of Microorganisms (GCM) 10K type strain sequencing project: providing services to taxonomists for standard genome sequencing and annotation.</title>
        <authorList>
            <consortium name="The Broad Institute Genomics Platform"/>
            <consortium name="The Broad Institute Genome Sequencing Center for Infectious Disease"/>
            <person name="Wu L."/>
            <person name="Ma J."/>
        </authorList>
    </citation>
    <scope>NUCLEOTIDE SEQUENCE [LARGE SCALE GENOMIC DNA]</scope>
    <source>
        <strain evidence="10 11">JCM 15481</strain>
    </source>
</reference>
<dbReference type="RefSeq" id="WP_344294505.1">
    <property type="nucleotide sequence ID" value="NZ_BAAAPF010000359.1"/>
</dbReference>
<proteinExistence type="predicted"/>
<evidence type="ECO:0000256" key="4">
    <source>
        <dbReference type="ARBA" id="ARBA00022692"/>
    </source>
</evidence>
<name>A0ABN1ZTQ3_9ACTN</name>
<dbReference type="Gene3D" id="1.20.1250.20">
    <property type="entry name" value="MFS general substrate transporter like domains"/>
    <property type="match status" value="1"/>
</dbReference>
<keyword evidence="2" id="KW-0813">Transport</keyword>
<sequence>MTTTTAAAKAGPREWLGLSVLALPMLLASVDNSVLYLALPHLTADLEPSATQVLWIMDIYGFMMAGFLITMGTLGDQIGRRRLLTFGAAAFGAASVLAAYASSAEMLIAARILLGVSAASLAPSALALVGTMFTDARQRALAIGVFTACFMGGAALGPVIGGVLLENFWWGSVFLLGVPVALLLVITARPLLPESGGGGGGRLDPASVALSLLTVIPLVYGLKELADEPGARAAGAVAAGLVFGCVFARRQLRLDDPLLDLRLFRNRSFSAALVVLLLTMLMQGGTYLFFSQHLQLVEGFSPLKAGFWMAPPALALVAGSLLAPVLARTARPAAIVSAGLAMSAAGFLYVAVSDDLVPLVVGFTLGFLGAAPVGALGLNLIVGTAPPEKSGSASATAETGGEMGISLGIAALGSLGTAVYTAGIDLPAGAPERAGESLADADAAAAGLPDRLGDDLLDAAHAAFGSGMTAVAVVAAALYAALAVLVVVLLRHLRPIGAEDGPAGGDD</sequence>
<evidence type="ECO:0000256" key="1">
    <source>
        <dbReference type="ARBA" id="ARBA00004651"/>
    </source>
</evidence>
<dbReference type="PRINTS" id="PR01035">
    <property type="entry name" value="TCRTETA"/>
</dbReference>
<evidence type="ECO:0000256" key="6">
    <source>
        <dbReference type="ARBA" id="ARBA00023136"/>
    </source>
</evidence>
<evidence type="ECO:0000259" key="9">
    <source>
        <dbReference type="PROSITE" id="PS50850"/>
    </source>
</evidence>
<feature type="transmembrane region" description="Helical" evidence="8">
    <location>
        <begin position="203"/>
        <end position="223"/>
    </location>
</feature>
<feature type="transmembrane region" description="Helical" evidence="8">
    <location>
        <begin position="83"/>
        <end position="102"/>
    </location>
</feature>
<feature type="transmembrane region" description="Helical" evidence="8">
    <location>
        <begin position="141"/>
        <end position="163"/>
    </location>
</feature>
<dbReference type="PANTHER" id="PTHR42718:SF47">
    <property type="entry name" value="METHYL VIOLOGEN RESISTANCE PROTEIN SMVA"/>
    <property type="match status" value="1"/>
</dbReference>
<protein>
    <submittedName>
        <fullName evidence="10">MFS transporter</fullName>
    </submittedName>
</protein>
<feature type="transmembrane region" description="Helical" evidence="8">
    <location>
        <begin position="305"/>
        <end position="326"/>
    </location>
</feature>
<comment type="subcellular location">
    <subcellularLocation>
        <location evidence="1">Cell membrane</location>
        <topology evidence="1">Multi-pass membrane protein</topology>
    </subcellularLocation>
</comment>
<organism evidence="10 11">
    <name type="scientific">Streptomyces synnematoformans</name>
    <dbReference type="NCBI Taxonomy" id="415721"/>
    <lineage>
        <taxon>Bacteria</taxon>
        <taxon>Bacillati</taxon>
        <taxon>Actinomycetota</taxon>
        <taxon>Actinomycetes</taxon>
        <taxon>Kitasatosporales</taxon>
        <taxon>Streptomycetaceae</taxon>
        <taxon>Streptomyces</taxon>
    </lineage>
</organism>
<dbReference type="InterPro" id="IPR036259">
    <property type="entry name" value="MFS_trans_sf"/>
</dbReference>
<evidence type="ECO:0000256" key="7">
    <source>
        <dbReference type="ARBA" id="ARBA00023251"/>
    </source>
</evidence>
<evidence type="ECO:0000256" key="5">
    <source>
        <dbReference type="ARBA" id="ARBA00022989"/>
    </source>
</evidence>
<keyword evidence="5 8" id="KW-1133">Transmembrane helix</keyword>
<feature type="transmembrane region" description="Helical" evidence="8">
    <location>
        <begin position="269"/>
        <end position="290"/>
    </location>
</feature>
<gene>
    <name evidence="10" type="ORF">GCM10009802_60870</name>
</gene>
<feature type="transmembrane region" description="Helical" evidence="8">
    <location>
        <begin position="52"/>
        <end position="71"/>
    </location>
</feature>
<dbReference type="PROSITE" id="PS50850">
    <property type="entry name" value="MFS"/>
    <property type="match status" value="1"/>
</dbReference>
<evidence type="ECO:0000256" key="8">
    <source>
        <dbReference type="SAM" id="Phobius"/>
    </source>
</evidence>
<evidence type="ECO:0000256" key="2">
    <source>
        <dbReference type="ARBA" id="ARBA00022448"/>
    </source>
</evidence>
<dbReference type="Proteomes" id="UP001500443">
    <property type="component" value="Unassembled WGS sequence"/>
</dbReference>
<feature type="transmembrane region" description="Helical" evidence="8">
    <location>
        <begin position="462"/>
        <end position="490"/>
    </location>
</feature>
<evidence type="ECO:0000313" key="10">
    <source>
        <dbReference type="EMBL" id="GAA1504281.1"/>
    </source>
</evidence>
<accession>A0ABN1ZTQ3</accession>
<feature type="transmembrane region" description="Helical" evidence="8">
    <location>
        <begin position="403"/>
        <end position="423"/>
    </location>
</feature>
<dbReference type="InterPro" id="IPR020846">
    <property type="entry name" value="MFS_dom"/>
</dbReference>
<feature type="transmembrane region" description="Helical" evidence="8">
    <location>
        <begin position="169"/>
        <end position="191"/>
    </location>
</feature>
<dbReference type="CDD" id="cd17321">
    <property type="entry name" value="MFS_MMR_MDR_like"/>
    <property type="match status" value="1"/>
</dbReference>
<feature type="domain" description="Major facilitator superfamily (MFS) profile" evidence="9">
    <location>
        <begin position="17"/>
        <end position="494"/>
    </location>
</feature>
<evidence type="ECO:0000313" key="11">
    <source>
        <dbReference type="Proteomes" id="UP001500443"/>
    </source>
</evidence>
<dbReference type="SUPFAM" id="SSF103473">
    <property type="entry name" value="MFS general substrate transporter"/>
    <property type="match status" value="1"/>
</dbReference>
<dbReference type="PANTHER" id="PTHR42718">
    <property type="entry name" value="MAJOR FACILITATOR SUPERFAMILY MULTIDRUG TRANSPORTER MFSC"/>
    <property type="match status" value="1"/>
</dbReference>
<feature type="transmembrane region" description="Helical" evidence="8">
    <location>
        <begin position="108"/>
        <end position="129"/>
    </location>
</feature>